<evidence type="ECO:0000256" key="6">
    <source>
        <dbReference type="SAM" id="MobiDB-lite"/>
    </source>
</evidence>
<dbReference type="GO" id="GO:0016020">
    <property type="term" value="C:membrane"/>
    <property type="evidence" value="ECO:0007669"/>
    <property type="project" value="UniProtKB-SubCell"/>
</dbReference>
<evidence type="ECO:0000256" key="4">
    <source>
        <dbReference type="ARBA" id="ARBA00022989"/>
    </source>
</evidence>
<gene>
    <name evidence="9" type="primary">Teddm1</name>
</gene>
<keyword evidence="8" id="KW-1185">Reference proteome</keyword>
<comment type="subcellular location">
    <subcellularLocation>
        <location evidence="1">Membrane</location>
        <topology evidence="1">Multi-pass membrane protein</topology>
    </subcellularLocation>
</comment>
<evidence type="ECO:0000256" key="5">
    <source>
        <dbReference type="ARBA" id="ARBA00023136"/>
    </source>
</evidence>
<sequence>MGDFIGHISPGLFLVFYGLYQAVIVSRAVILNDTLLYPSYLSKNKGKWARLWKIAHAGWLKVVIGSLLIVYEISCVKEGLTLMTKGVPPRFMYPKEWQHLTMFFLLTLDGCVEMVSKNVLRQRCVLLERGATVLGVYVLLLLLVSHVKESSGVELQVHSLLILVVFLLMLVLTAELWAPEMFHLWMIETFLILIMGSWLIQAAFILFRPVSGFPWEDDDISDIMFVTTFFCWHVMINALCMLGIYGVSSFWHRCYSPSLRLMGSKEVLYQESSSGTFYKLLEEAEQQDKDDQAPLLSKISPCDRA</sequence>
<feature type="transmembrane region" description="Helical" evidence="7">
    <location>
        <begin position="190"/>
        <end position="211"/>
    </location>
</feature>
<feature type="transmembrane region" description="Helical" evidence="7">
    <location>
        <begin position="159"/>
        <end position="178"/>
    </location>
</feature>
<evidence type="ECO:0000256" key="2">
    <source>
        <dbReference type="ARBA" id="ARBA00006948"/>
    </source>
</evidence>
<evidence type="ECO:0000256" key="1">
    <source>
        <dbReference type="ARBA" id="ARBA00004141"/>
    </source>
</evidence>
<evidence type="ECO:0000313" key="9">
    <source>
        <dbReference type="RefSeq" id="XP_021010805.1"/>
    </source>
</evidence>
<dbReference type="InterPro" id="IPR006904">
    <property type="entry name" value="DUF716"/>
</dbReference>
<comment type="similarity">
    <text evidence="2">Belongs to the TMEM45 family.</text>
</comment>
<dbReference type="AlphaFoldDB" id="A0A6P5P7I3"/>
<dbReference type="Proteomes" id="UP000515126">
    <property type="component" value="Chromosome 1"/>
</dbReference>
<dbReference type="KEGG" id="mcal:110288586"/>
<reference evidence="9" key="1">
    <citation type="submission" date="2025-08" db="UniProtKB">
        <authorList>
            <consortium name="RefSeq"/>
        </authorList>
    </citation>
    <scope>IDENTIFICATION</scope>
</reference>
<keyword evidence="4 7" id="KW-1133">Transmembrane helix</keyword>
<keyword evidence="3 7" id="KW-0812">Transmembrane</keyword>
<feature type="transmembrane region" description="Helical" evidence="7">
    <location>
        <begin position="12"/>
        <end position="30"/>
    </location>
</feature>
<feature type="transmembrane region" description="Helical" evidence="7">
    <location>
        <begin position="51"/>
        <end position="71"/>
    </location>
</feature>
<accession>A0A6P5P7I3</accession>
<organism evidence="8 9">
    <name type="scientific">Mus caroli</name>
    <name type="common">Ryukyu mouse</name>
    <name type="synonym">Ricefield mouse</name>
    <dbReference type="NCBI Taxonomy" id="10089"/>
    <lineage>
        <taxon>Eukaryota</taxon>
        <taxon>Metazoa</taxon>
        <taxon>Chordata</taxon>
        <taxon>Craniata</taxon>
        <taxon>Vertebrata</taxon>
        <taxon>Euteleostomi</taxon>
        <taxon>Mammalia</taxon>
        <taxon>Eutheria</taxon>
        <taxon>Euarchontoglires</taxon>
        <taxon>Glires</taxon>
        <taxon>Rodentia</taxon>
        <taxon>Myomorpha</taxon>
        <taxon>Muroidea</taxon>
        <taxon>Muridae</taxon>
        <taxon>Murinae</taxon>
        <taxon>Mus</taxon>
        <taxon>Mus</taxon>
    </lineage>
</organism>
<feature type="transmembrane region" description="Helical" evidence="7">
    <location>
        <begin position="127"/>
        <end position="147"/>
    </location>
</feature>
<proteinExistence type="inferred from homology"/>
<evidence type="ECO:0000313" key="8">
    <source>
        <dbReference type="Proteomes" id="UP000515126"/>
    </source>
</evidence>
<evidence type="ECO:0000256" key="3">
    <source>
        <dbReference type="ARBA" id="ARBA00022692"/>
    </source>
</evidence>
<protein>
    <submittedName>
        <fullName evidence="9">Transmembrane epididymal protein 1</fullName>
    </submittedName>
</protein>
<keyword evidence="5 7" id="KW-0472">Membrane</keyword>
<name>A0A6P5P7I3_MUSCR</name>
<dbReference type="GeneID" id="110288586"/>
<dbReference type="CTD" id="127670"/>
<evidence type="ECO:0000256" key="7">
    <source>
        <dbReference type="SAM" id="Phobius"/>
    </source>
</evidence>
<dbReference type="PANTHER" id="PTHR46441:SF4">
    <property type="entry name" value="TRANSMEMBRANE EPIDIDYMAL PROTEIN 1A"/>
    <property type="match status" value="1"/>
</dbReference>
<dbReference type="Pfam" id="PF04819">
    <property type="entry name" value="DUF716"/>
    <property type="match status" value="1"/>
</dbReference>
<dbReference type="PANTHER" id="PTHR46441">
    <property type="entry name" value="TRANSMEMBRANE EPIDIDYMAL FAMILY MEMBER 3"/>
    <property type="match status" value="1"/>
</dbReference>
<feature type="region of interest" description="Disordered" evidence="6">
    <location>
        <begin position="285"/>
        <end position="305"/>
    </location>
</feature>
<feature type="transmembrane region" description="Helical" evidence="7">
    <location>
        <begin position="223"/>
        <end position="247"/>
    </location>
</feature>
<dbReference type="RefSeq" id="XP_021010805.1">
    <property type="nucleotide sequence ID" value="XM_021155146.2"/>
</dbReference>